<sequence length="506" mass="57622">MKYIIGAVVGAIIGYITNWLAIKMLFKPYSEKRFLGLKIPFTPGLIPKEQKRIAKSVGEAIGEHLLTTETITNALSNDLMKNHIRKWISEKLNALSNKTNSIREIMSEALKDSYESFRNKLVKYINSMIISKIRSEEVIKSASKLLMENVNFLLNKNNGEIIEYIQSSQINSKIEESILNFKEEKEFEALTLNLIKQNAENIFKSDKTLFEVIPGGLYNALKVYIYNSRYDIASDLENMLKQPKIQEQIRMFLEDALSSNFNPLIAKFISVDMLLGKLTGYVGDYLQKDEGVQNISILIISVLDRISSKKVEEIIKGVPENSIEEVYSYLSDFIKEKIVSEEFVKECLSLIGKNIGDMGTLEDTLNKFSDNWRNRLESYVYTTLESLVNSEELEGNINVFVDKSINNLEGMQIKTFFEKDKEKLENVSFDIIYSGVNKFIEKEAPEIIKVINIPKIVEEQVNSFEVDYAEKIILDIAHKELSAITWLGALLGGILGVLSPILSSIY</sequence>
<organism evidence="7 8">
    <name type="scientific">Clostridium amylolyticum</name>
    <dbReference type="NCBI Taxonomy" id="1121298"/>
    <lineage>
        <taxon>Bacteria</taxon>
        <taxon>Bacillati</taxon>
        <taxon>Bacillota</taxon>
        <taxon>Clostridia</taxon>
        <taxon>Eubacteriales</taxon>
        <taxon>Clostridiaceae</taxon>
        <taxon>Clostridium</taxon>
    </lineage>
</organism>
<feature type="transmembrane region" description="Helical" evidence="6">
    <location>
        <begin position="481"/>
        <end position="502"/>
    </location>
</feature>
<evidence type="ECO:0000256" key="5">
    <source>
        <dbReference type="ARBA" id="ARBA00023136"/>
    </source>
</evidence>
<name>A0A1M6EGJ3_9CLOT</name>
<keyword evidence="4 6" id="KW-1133">Transmembrane helix</keyword>
<evidence type="ECO:0000256" key="6">
    <source>
        <dbReference type="SAM" id="Phobius"/>
    </source>
</evidence>
<dbReference type="Pfam" id="PF04286">
    <property type="entry name" value="DUF445"/>
    <property type="match status" value="2"/>
</dbReference>
<dbReference type="STRING" id="1121298.SAMN05444401_1569"/>
<dbReference type="PANTHER" id="PTHR35791">
    <property type="entry name" value="UPF0754 MEMBRANE PROTEIN YHEB"/>
    <property type="match status" value="1"/>
</dbReference>
<comment type="subcellular location">
    <subcellularLocation>
        <location evidence="1">Endomembrane system</location>
    </subcellularLocation>
</comment>
<feature type="transmembrane region" description="Helical" evidence="6">
    <location>
        <begin position="6"/>
        <end position="26"/>
    </location>
</feature>
<evidence type="ECO:0000256" key="1">
    <source>
        <dbReference type="ARBA" id="ARBA00004308"/>
    </source>
</evidence>
<accession>A0A1M6EGJ3</accession>
<evidence type="ECO:0000256" key="4">
    <source>
        <dbReference type="ARBA" id="ARBA00022989"/>
    </source>
</evidence>
<comment type="similarity">
    <text evidence="2">Belongs to the UPF0754 family.</text>
</comment>
<dbReference type="EMBL" id="FQZO01000002">
    <property type="protein sequence ID" value="SHI84637.1"/>
    <property type="molecule type" value="Genomic_DNA"/>
</dbReference>
<keyword evidence="8" id="KW-1185">Reference proteome</keyword>
<dbReference type="OrthoDB" id="9787430at2"/>
<dbReference type="InterPro" id="IPR007383">
    <property type="entry name" value="DUF445"/>
</dbReference>
<evidence type="ECO:0000256" key="3">
    <source>
        <dbReference type="ARBA" id="ARBA00022692"/>
    </source>
</evidence>
<dbReference type="AlphaFoldDB" id="A0A1M6EGJ3"/>
<protein>
    <submittedName>
        <fullName evidence="7">Uncharacterized membrane protein YheB, UPF0754 family</fullName>
    </submittedName>
</protein>
<evidence type="ECO:0000313" key="7">
    <source>
        <dbReference type="EMBL" id="SHI84637.1"/>
    </source>
</evidence>
<gene>
    <name evidence="7" type="ORF">SAMN05444401_1569</name>
</gene>
<dbReference type="Proteomes" id="UP000184080">
    <property type="component" value="Unassembled WGS sequence"/>
</dbReference>
<dbReference type="RefSeq" id="WP_073005291.1">
    <property type="nucleotide sequence ID" value="NZ_FQZO01000002.1"/>
</dbReference>
<evidence type="ECO:0000256" key="2">
    <source>
        <dbReference type="ARBA" id="ARBA00008053"/>
    </source>
</evidence>
<evidence type="ECO:0000313" key="8">
    <source>
        <dbReference type="Proteomes" id="UP000184080"/>
    </source>
</evidence>
<dbReference type="PANTHER" id="PTHR35791:SF1">
    <property type="entry name" value="UPF0754 MEMBRANE PROTEIN YHEB"/>
    <property type="match status" value="1"/>
</dbReference>
<keyword evidence="5 6" id="KW-0472">Membrane</keyword>
<keyword evidence="3 6" id="KW-0812">Transmembrane</keyword>
<proteinExistence type="inferred from homology"/>
<dbReference type="GO" id="GO:0012505">
    <property type="term" value="C:endomembrane system"/>
    <property type="evidence" value="ECO:0007669"/>
    <property type="project" value="UniProtKB-SubCell"/>
</dbReference>
<reference evidence="7 8" key="1">
    <citation type="submission" date="2016-11" db="EMBL/GenBank/DDBJ databases">
        <authorList>
            <person name="Jaros S."/>
            <person name="Januszkiewicz K."/>
            <person name="Wedrychowicz H."/>
        </authorList>
    </citation>
    <scope>NUCLEOTIDE SEQUENCE [LARGE SCALE GENOMIC DNA]</scope>
    <source>
        <strain evidence="7 8">DSM 21864</strain>
    </source>
</reference>